<evidence type="ECO:0000256" key="12">
    <source>
        <dbReference type="PIRNR" id="PIRNR006250"/>
    </source>
</evidence>
<evidence type="ECO:0000256" key="1">
    <source>
        <dbReference type="ARBA" id="ARBA00003237"/>
    </source>
</evidence>
<feature type="binding site" evidence="13">
    <location>
        <position position="162"/>
    </location>
    <ligand>
        <name>substrate</name>
    </ligand>
</feature>
<dbReference type="SUPFAM" id="SSF54675">
    <property type="entry name" value="Nicotinate/Quinolinate PRTase N-terminal domain-like"/>
    <property type="match status" value="1"/>
</dbReference>
<evidence type="ECO:0000256" key="4">
    <source>
        <dbReference type="ARBA" id="ARBA00011218"/>
    </source>
</evidence>
<dbReference type="Gene3D" id="3.20.20.70">
    <property type="entry name" value="Aldolase class I"/>
    <property type="match status" value="1"/>
</dbReference>
<evidence type="ECO:0000256" key="6">
    <source>
        <dbReference type="ARBA" id="ARBA00022642"/>
    </source>
</evidence>
<evidence type="ECO:0000256" key="8">
    <source>
        <dbReference type="ARBA" id="ARBA00022679"/>
    </source>
</evidence>
<keyword evidence="7 12" id="KW-0328">Glycosyltransferase</keyword>
<comment type="similarity">
    <text evidence="3 12">Belongs to the NadC/ModD family.</text>
</comment>
<comment type="subunit">
    <text evidence="4">Hexamer formed by 3 homodimers.</text>
</comment>
<dbReference type="Pfam" id="PF01729">
    <property type="entry name" value="QRPTase_C"/>
    <property type="match status" value="1"/>
</dbReference>
<dbReference type="AlphaFoldDB" id="A0A1F6V8W6"/>
<dbReference type="Gene3D" id="3.90.1170.20">
    <property type="entry name" value="Quinolinate phosphoribosyl transferase, N-terminal domain"/>
    <property type="match status" value="1"/>
</dbReference>
<evidence type="ECO:0000313" key="17">
    <source>
        <dbReference type="Proteomes" id="UP000179076"/>
    </source>
</evidence>
<feature type="domain" description="Quinolinate phosphoribosyl transferase N-terminal" evidence="15">
    <location>
        <begin position="32"/>
        <end position="115"/>
    </location>
</feature>
<evidence type="ECO:0000256" key="9">
    <source>
        <dbReference type="ARBA" id="ARBA00033102"/>
    </source>
</evidence>
<dbReference type="GO" id="GO:0005737">
    <property type="term" value="C:cytoplasm"/>
    <property type="evidence" value="ECO:0007669"/>
    <property type="project" value="TreeGrafter"/>
</dbReference>
<dbReference type="GO" id="GO:0034213">
    <property type="term" value="P:quinolinate catabolic process"/>
    <property type="evidence" value="ECO:0007669"/>
    <property type="project" value="TreeGrafter"/>
</dbReference>
<evidence type="ECO:0000259" key="15">
    <source>
        <dbReference type="Pfam" id="PF02749"/>
    </source>
</evidence>
<keyword evidence="8 12" id="KW-0808">Transferase</keyword>
<feature type="binding site" evidence="13">
    <location>
        <position position="105"/>
    </location>
    <ligand>
        <name>substrate</name>
    </ligand>
</feature>
<feature type="binding site" evidence="13">
    <location>
        <position position="202"/>
    </location>
    <ligand>
        <name>substrate</name>
    </ligand>
</feature>
<dbReference type="PANTHER" id="PTHR32179:SF3">
    <property type="entry name" value="NICOTINATE-NUCLEOTIDE PYROPHOSPHORYLASE [CARBOXYLATING]"/>
    <property type="match status" value="1"/>
</dbReference>
<feature type="binding site" evidence="13">
    <location>
        <position position="223"/>
    </location>
    <ligand>
        <name>substrate</name>
    </ligand>
</feature>
<comment type="catalytic activity">
    <reaction evidence="10">
        <text>nicotinate beta-D-ribonucleotide + CO2 + diphosphate = quinolinate + 5-phospho-alpha-D-ribose 1-diphosphate + 2 H(+)</text>
        <dbReference type="Rhea" id="RHEA:12733"/>
        <dbReference type="ChEBI" id="CHEBI:15378"/>
        <dbReference type="ChEBI" id="CHEBI:16526"/>
        <dbReference type="ChEBI" id="CHEBI:29959"/>
        <dbReference type="ChEBI" id="CHEBI:33019"/>
        <dbReference type="ChEBI" id="CHEBI:57502"/>
        <dbReference type="ChEBI" id="CHEBI:58017"/>
        <dbReference type="EC" id="2.4.2.19"/>
    </reaction>
</comment>
<dbReference type="InterPro" id="IPR004393">
    <property type="entry name" value="NadC"/>
</dbReference>
<evidence type="ECO:0000256" key="11">
    <source>
        <dbReference type="ARBA" id="ARBA00069173"/>
    </source>
</evidence>
<sequence length="285" mass="30743">MHENHHIAPVPPDYVEDTVRRALAEDIGSGDLTAALVPAESQMRARLITRENAVLCGAAWIGAVFRNLDSRIRIDWEARDGDAILADQVLCRLDGPARGMLTGERTALNFLQTLSGTATAARRYVDAVRGTSTVILDTRKTLPGLRLAQKYAVRCGGARNHRIGLYDGILIKENHIVAAGSIGAAVRAARAAAPAIVFIEVEVENLHQLNEALTAGAKRILLDNFALDDIRRAVAATRGHAQLEVSGGVTLETIRAFAETGVDFISVGAITKHVRAVDLSMRFEE</sequence>
<protein>
    <recommendedName>
        <fullName evidence="11">Probable nicotinate-nucleotide pyrophosphorylase [carboxylating]</fullName>
        <ecNumber evidence="5">2.4.2.19</ecNumber>
    </recommendedName>
    <alternativeName>
        <fullName evidence="9">Quinolinate phosphoribosyltransferase [decarboxylating]</fullName>
    </alternativeName>
</protein>
<evidence type="ECO:0000313" key="16">
    <source>
        <dbReference type="EMBL" id="OGI65956.1"/>
    </source>
</evidence>
<feature type="binding site" evidence="13">
    <location>
        <begin position="246"/>
        <end position="248"/>
    </location>
    <ligand>
        <name>substrate</name>
    </ligand>
</feature>
<feature type="binding site" evidence="13">
    <location>
        <begin position="138"/>
        <end position="140"/>
    </location>
    <ligand>
        <name>substrate</name>
    </ligand>
</feature>
<dbReference type="InterPro" id="IPR036068">
    <property type="entry name" value="Nicotinate_pribotase-like_C"/>
</dbReference>
<feature type="domain" description="Quinolinate phosphoribosyl transferase C-terminal" evidence="14">
    <location>
        <begin position="118"/>
        <end position="282"/>
    </location>
</feature>
<evidence type="ECO:0000256" key="13">
    <source>
        <dbReference type="PIRSR" id="PIRSR006250-1"/>
    </source>
</evidence>
<comment type="function">
    <text evidence="1">Involved in the catabolism of quinolinic acid (QA).</text>
</comment>
<dbReference type="PIRSF" id="PIRSF006250">
    <property type="entry name" value="NadC_ModD"/>
    <property type="match status" value="1"/>
</dbReference>
<dbReference type="EC" id="2.4.2.19" evidence="5"/>
<dbReference type="FunFam" id="3.90.1170.20:FF:000001">
    <property type="entry name" value="Nicotinate-nucleotide diphosphorylase (Carboxylating)"/>
    <property type="match status" value="1"/>
</dbReference>
<dbReference type="InterPro" id="IPR027277">
    <property type="entry name" value="NadC/ModD"/>
</dbReference>
<dbReference type="NCBIfam" id="TIGR00078">
    <property type="entry name" value="nadC"/>
    <property type="match status" value="1"/>
</dbReference>
<dbReference type="Pfam" id="PF02749">
    <property type="entry name" value="QRPTase_N"/>
    <property type="match status" value="1"/>
</dbReference>
<dbReference type="InterPro" id="IPR013785">
    <property type="entry name" value="Aldolase_TIM"/>
</dbReference>
<dbReference type="InterPro" id="IPR002638">
    <property type="entry name" value="Quinolinate_PRibosylTrfase_C"/>
</dbReference>
<keyword evidence="6" id="KW-0662">Pyridine nucleotide biosynthesis</keyword>
<reference evidence="16 17" key="1">
    <citation type="journal article" date="2016" name="Nat. Commun.">
        <title>Thousands of microbial genomes shed light on interconnected biogeochemical processes in an aquifer system.</title>
        <authorList>
            <person name="Anantharaman K."/>
            <person name="Brown C.T."/>
            <person name="Hug L.A."/>
            <person name="Sharon I."/>
            <person name="Castelle C.J."/>
            <person name="Probst A.J."/>
            <person name="Thomas B.C."/>
            <person name="Singh A."/>
            <person name="Wilkins M.J."/>
            <person name="Karaoz U."/>
            <person name="Brodie E.L."/>
            <person name="Williams K.H."/>
            <person name="Hubbard S.S."/>
            <person name="Banfield J.F."/>
        </authorList>
    </citation>
    <scope>NUCLEOTIDE SEQUENCE [LARGE SCALE GENOMIC DNA]</scope>
</reference>
<evidence type="ECO:0000256" key="3">
    <source>
        <dbReference type="ARBA" id="ARBA00009400"/>
    </source>
</evidence>
<gene>
    <name evidence="16" type="ORF">A2W18_00145</name>
</gene>
<dbReference type="GO" id="GO:0004514">
    <property type="term" value="F:nicotinate-nucleotide diphosphorylase (carboxylating) activity"/>
    <property type="evidence" value="ECO:0007669"/>
    <property type="project" value="UniProtKB-EC"/>
</dbReference>
<dbReference type="InterPro" id="IPR022412">
    <property type="entry name" value="Quinolinate_PRibosylTrfase_N"/>
</dbReference>
<dbReference type="EMBL" id="MFSP01000099">
    <property type="protein sequence ID" value="OGI65956.1"/>
    <property type="molecule type" value="Genomic_DNA"/>
</dbReference>
<feature type="binding site" evidence="13">
    <location>
        <position position="172"/>
    </location>
    <ligand>
        <name>substrate</name>
    </ligand>
</feature>
<dbReference type="FunFam" id="3.20.20.70:FF:000030">
    <property type="entry name" value="Nicotinate-nucleotide pyrophosphorylase, carboxylating"/>
    <property type="match status" value="1"/>
</dbReference>
<evidence type="ECO:0000256" key="2">
    <source>
        <dbReference type="ARBA" id="ARBA00004893"/>
    </source>
</evidence>
<feature type="binding site" evidence="13">
    <location>
        <begin position="267"/>
        <end position="269"/>
    </location>
    <ligand>
        <name>substrate</name>
    </ligand>
</feature>
<comment type="caution">
    <text evidence="16">The sequence shown here is derived from an EMBL/GenBank/DDBJ whole genome shotgun (WGS) entry which is preliminary data.</text>
</comment>
<organism evidence="16 17">
    <name type="scientific">Candidatus Muproteobacteria bacterium RBG_16_60_9</name>
    <dbReference type="NCBI Taxonomy" id="1817755"/>
    <lineage>
        <taxon>Bacteria</taxon>
        <taxon>Pseudomonadati</taxon>
        <taxon>Pseudomonadota</taxon>
        <taxon>Candidatus Muproteobacteria</taxon>
    </lineage>
</organism>
<proteinExistence type="inferred from homology"/>
<dbReference type="CDD" id="cd01572">
    <property type="entry name" value="QPRTase"/>
    <property type="match status" value="1"/>
</dbReference>
<dbReference type="PANTHER" id="PTHR32179">
    <property type="entry name" value="NICOTINATE-NUCLEOTIDE PYROPHOSPHORYLASE [CARBOXYLATING]"/>
    <property type="match status" value="1"/>
</dbReference>
<dbReference type="SUPFAM" id="SSF51690">
    <property type="entry name" value="Nicotinate/Quinolinate PRTase C-terminal domain-like"/>
    <property type="match status" value="1"/>
</dbReference>
<evidence type="ECO:0000256" key="7">
    <source>
        <dbReference type="ARBA" id="ARBA00022676"/>
    </source>
</evidence>
<dbReference type="GO" id="GO:0009435">
    <property type="term" value="P:NAD+ biosynthetic process"/>
    <property type="evidence" value="ECO:0007669"/>
    <property type="project" value="UniProtKB-UniPathway"/>
</dbReference>
<accession>A0A1F6V8W6</accession>
<dbReference type="UniPathway" id="UPA00253">
    <property type="reaction ID" value="UER00331"/>
</dbReference>
<evidence type="ECO:0000256" key="10">
    <source>
        <dbReference type="ARBA" id="ARBA00047445"/>
    </source>
</evidence>
<comment type="pathway">
    <text evidence="2">Cofactor biosynthesis; NAD(+) biosynthesis; nicotinate D-ribonucleotide from quinolinate: step 1/1.</text>
</comment>
<name>A0A1F6V8W6_9PROT</name>
<evidence type="ECO:0000259" key="14">
    <source>
        <dbReference type="Pfam" id="PF01729"/>
    </source>
</evidence>
<dbReference type="InterPro" id="IPR037128">
    <property type="entry name" value="Quinolinate_PRibosylTase_N_sf"/>
</dbReference>
<dbReference type="Proteomes" id="UP000179076">
    <property type="component" value="Unassembled WGS sequence"/>
</dbReference>
<evidence type="ECO:0000256" key="5">
    <source>
        <dbReference type="ARBA" id="ARBA00011944"/>
    </source>
</evidence>